<dbReference type="STRING" id="1586267.GCA_001418685_00528"/>
<organism evidence="1 2">
    <name type="scientific">Apibacter mensalis</name>
    <dbReference type="NCBI Taxonomy" id="1586267"/>
    <lineage>
        <taxon>Bacteria</taxon>
        <taxon>Pseudomonadati</taxon>
        <taxon>Bacteroidota</taxon>
        <taxon>Flavobacteriia</taxon>
        <taxon>Flavobacteriales</taxon>
        <taxon>Weeksellaceae</taxon>
        <taxon>Apibacter</taxon>
    </lineage>
</organism>
<protein>
    <submittedName>
        <fullName evidence="1">Uncharacterized protein</fullName>
    </submittedName>
</protein>
<dbReference type="EMBL" id="FCOR01000003">
    <property type="protein sequence ID" value="CVK15697.1"/>
    <property type="molecule type" value="Genomic_DNA"/>
</dbReference>
<evidence type="ECO:0000313" key="2">
    <source>
        <dbReference type="Proteomes" id="UP000182761"/>
    </source>
</evidence>
<evidence type="ECO:0000313" key="1">
    <source>
        <dbReference type="EMBL" id="CVK15697.1"/>
    </source>
</evidence>
<dbReference type="Proteomes" id="UP000182761">
    <property type="component" value="Unassembled WGS sequence"/>
</dbReference>
<reference evidence="1 2" key="1">
    <citation type="submission" date="2016-01" db="EMBL/GenBank/DDBJ databases">
        <authorList>
            <person name="McClelland M."/>
            <person name="Jain A."/>
            <person name="Saraogi P."/>
            <person name="Mendelson R."/>
            <person name="Westerman R."/>
            <person name="SanMiguel P."/>
            <person name="Csonka L."/>
        </authorList>
    </citation>
    <scope>NUCLEOTIDE SEQUENCE [LARGE SCALE GENOMIC DNA]</scope>
    <source>
        <strain evidence="1 2">R-53146</strain>
    </source>
</reference>
<gene>
    <name evidence="1" type="ORF">Ga0061079_1037</name>
</gene>
<proteinExistence type="predicted"/>
<dbReference type="AlphaFoldDB" id="A0A0X3ANG6"/>
<name>A0A0X3ANG6_9FLAO</name>
<sequence>MEHTITEDSVLQCNMDTTSSQLSVTSQQLFSIDNKFVAT</sequence>
<keyword evidence="2" id="KW-1185">Reference proteome</keyword>
<accession>A0A0X3ANG6</accession>